<dbReference type="RefSeq" id="WP_158358010.1">
    <property type="nucleotide sequence ID" value="NZ_JAOQJF010000006.1"/>
</dbReference>
<dbReference type="Gene3D" id="3.10.105.10">
    <property type="entry name" value="Dipeptide-binding Protein, Domain 3"/>
    <property type="match status" value="1"/>
</dbReference>
<evidence type="ECO:0000256" key="1">
    <source>
        <dbReference type="SAM" id="MobiDB-lite"/>
    </source>
</evidence>
<feature type="compositionally biased region" description="Low complexity" evidence="1">
    <location>
        <begin position="37"/>
        <end position="52"/>
    </location>
</feature>
<dbReference type="PIRSF" id="PIRSF002741">
    <property type="entry name" value="MppA"/>
    <property type="match status" value="1"/>
</dbReference>
<organism evidence="4 5">
    <name type="scientific">Alitiscatomonas aceti</name>
    <dbReference type="NCBI Taxonomy" id="2981724"/>
    <lineage>
        <taxon>Bacteria</taxon>
        <taxon>Bacillati</taxon>
        <taxon>Bacillota</taxon>
        <taxon>Clostridia</taxon>
        <taxon>Lachnospirales</taxon>
        <taxon>Lachnospiraceae</taxon>
        <taxon>Alitiscatomonas</taxon>
    </lineage>
</organism>
<evidence type="ECO:0000259" key="3">
    <source>
        <dbReference type="Pfam" id="PF00496"/>
    </source>
</evidence>
<evidence type="ECO:0000256" key="2">
    <source>
        <dbReference type="SAM" id="SignalP"/>
    </source>
</evidence>
<dbReference type="InterPro" id="IPR030678">
    <property type="entry name" value="Peptide/Ni-bd"/>
</dbReference>
<feature type="chain" id="PRO_5045956907" evidence="2">
    <location>
        <begin position="29"/>
        <end position="562"/>
    </location>
</feature>
<protein>
    <submittedName>
        <fullName evidence="4">ABC transporter substrate-binding protein</fullName>
    </submittedName>
</protein>
<name>A0ABT2UYA8_9FIRM</name>
<gene>
    <name evidence="4" type="ORF">OCV69_04220</name>
</gene>
<dbReference type="PROSITE" id="PS51257">
    <property type="entry name" value="PROKAR_LIPOPROTEIN"/>
    <property type="match status" value="1"/>
</dbReference>
<dbReference type="SUPFAM" id="SSF53850">
    <property type="entry name" value="Periplasmic binding protein-like II"/>
    <property type="match status" value="1"/>
</dbReference>
<sequence>MRKKSRITALVLAAVMALTACSSKPASTATSEADKPASAGTESGSASGAETGKPASTNDNGEKVLRIGTYMPVTTLVPWKTTSDGDGYIIRQIYHTLLEMNKQSEFAPGLAKSWECSEDGKVWTFHLRDDIYWQTGNDLFGDEKVQVTAEDVKFSFEYYLDPAHESVRYTGLADTIDKIEVVDDFTIKFYTKDIDVLFEYKMYQNYIIPKKGIDENWDFAAFPVGSGAYKFVEHVVDTRVLLEKNEDFWLEPALDKIEFKIITDKSVSSIALQNQEIDITLALLPTDIPAVVSKDFLKIDNNGGSLRWIGFNCKDELFQDKELRRALTMAVDVDGAVKAVYANDAGIDLAIRGYSVVTPERPGYDGELCKAETPVYDPKAAQEKLESIGWKKGSDGIYEKDGQKLKFTLQVGNNDSNREKMAVIVSSQLKAIGVDCTAQTVEWGTHSSDVKDGNVQMYIMGGYSNLDGPLRLMHSNETVLSPNCGYADPELDSVLDEAWRTIDYDARCKLIAKASAMFASGTAHLADWYEYSQTGYNVRVKDFDYATVYQPLCSSQRNVTVE</sequence>
<feature type="domain" description="Solute-binding protein family 5" evidence="3">
    <location>
        <begin position="105"/>
        <end position="472"/>
    </location>
</feature>
<dbReference type="PANTHER" id="PTHR30290">
    <property type="entry name" value="PERIPLASMIC BINDING COMPONENT OF ABC TRANSPORTER"/>
    <property type="match status" value="1"/>
</dbReference>
<evidence type="ECO:0000313" key="4">
    <source>
        <dbReference type="EMBL" id="MCU6799146.1"/>
    </source>
</evidence>
<dbReference type="CDD" id="cd00995">
    <property type="entry name" value="PBP2_NikA_DppA_OppA_like"/>
    <property type="match status" value="1"/>
</dbReference>
<dbReference type="Pfam" id="PF00496">
    <property type="entry name" value="SBP_bac_5"/>
    <property type="match status" value="1"/>
</dbReference>
<reference evidence="4 5" key="1">
    <citation type="journal article" date="2021" name="ISME Commun">
        <title>Automated analysis of genomic sequences facilitates high-throughput and comprehensive description of bacteria.</title>
        <authorList>
            <person name="Hitch T.C.A."/>
        </authorList>
    </citation>
    <scope>NUCLEOTIDE SEQUENCE [LARGE SCALE GENOMIC DNA]</scope>
    <source>
        <strain evidence="5">f_CCE</strain>
    </source>
</reference>
<evidence type="ECO:0000313" key="5">
    <source>
        <dbReference type="Proteomes" id="UP001652395"/>
    </source>
</evidence>
<dbReference type="InterPro" id="IPR039424">
    <property type="entry name" value="SBP_5"/>
</dbReference>
<feature type="region of interest" description="Disordered" evidence="1">
    <location>
        <begin position="25"/>
        <end position="61"/>
    </location>
</feature>
<dbReference type="EMBL" id="JAOQJF010000006">
    <property type="protein sequence ID" value="MCU6799146.1"/>
    <property type="molecule type" value="Genomic_DNA"/>
</dbReference>
<proteinExistence type="predicted"/>
<accession>A0ABT2UYA8</accession>
<dbReference type="Gene3D" id="3.40.190.10">
    <property type="entry name" value="Periplasmic binding protein-like II"/>
    <property type="match status" value="1"/>
</dbReference>
<feature type="signal peptide" evidence="2">
    <location>
        <begin position="1"/>
        <end position="28"/>
    </location>
</feature>
<dbReference type="Proteomes" id="UP001652395">
    <property type="component" value="Unassembled WGS sequence"/>
</dbReference>
<comment type="caution">
    <text evidence="4">The sequence shown here is derived from an EMBL/GenBank/DDBJ whole genome shotgun (WGS) entry which is preliminary data.</text>
</comment>
<keyword evidence="2" id="KW-0732">Signal</keyword>
<dbReference type="InterPro" id="IPR000914">
    <property type="entry name" value="SBP_5_dom"/>
</dbReference>
<keyword evidence="5" id="KW-1185">Reference proteome</keyword>